<dbReference type="Gene3D" id="3.30.460.40">
    <property type="match status" value="1"/>
</dbReference>
<name>A0A7W7SBY9_9ACTN</name>
<organism evidence="1 2">
    <name type="scientific">Kitasatospora gansuensis</name>
    <dbReference type="NCBI Taxonomy" id="258050"/>
    <lineage>
        <taxon>Bacteria</taxon>
        <taxon>Bacillati</taxon>
        <taxon>Actinomycetota</taxon>
        <taxon>Actinomycetes</taxon>
        <taxon>Kitasatosporales</taxon>
        <taxon>Streptomycetaceae</taxon>
        <taxon>Kitasatospora</taxon>
    </lineage>
</organism>
<keyword evidence="2" id="KW-1185">Reference proteome</keyword>
<dbReference type="EMBL" id="JACHJR010000001">
    <property type="protein sequence ID" value="MBB4947675.1"/>
    <property type="molecule type" value="Genomic_DNA"/>
</dbReference>
<dbReference type="SUPFAM" id="SSF81301">
    <property type="entry name" value="Nucleotidyltransferase"/>
    <property type="match status" value="1"/>
</dbReference>
<dbReference type="AlphaFoldDB" id="A0A7W7SBY9"/>
<dbReference type="Proteomes" id="UP000573327">
    <property type="component" value="Unassembled WGS sequence"/>
</dbReference>
<sequence length="148" mass="16376">MTLTDPAGLFAALRDLQLPAGDYVVCGSAALLARGLRARIGDLDVLARGHAWQIATTLARPVRPPSGHGWAVHHPTAAIEIVDRWTPSWSTDRIITDADVIDGIPFMRLGDVLRWKEAHQRPKDLPDIAAIRCLHRLWTGEQIEPWIA</sequence>
<proteinExistence type="predicted"/>
<accession>A0A7W7SBY9</accession>
<comment type="caution">
    <text evidence="1">The sequence shown here is derived from an EMBL/GenBank/DDBJ whole genome shotgun (WGS) entry which is preliminary data.</text>
</comment>
<dbReference type="RefSeq" id="WP_184916015.1">
    <property type="nucleotide sequence ID" value="NZ_JACHJR010000001.1"/>
</dbReference>
<gene>
    <name evidence="1" type="ORF">F4556_003210</name>
</gene>
<evidence type="ECO:0000313" key="2">
    <source>
        <dbReference type="Proteomes" id="UP000573327"/>
    </source>
</evidence>
<protein>
    <recommendedName>
        <fullName evidence="3">Nucleotidyltransferase family protein</fullName>
    </recommendedName>
</protein>
<evidence type="ECO:0008006" key="3">
    <source>
        <dbReference type="Google" id="ProtNLM"/>
    </source>
</evidence>
<dbReference type="InterPro" id="IPR043519">
    <property type="entry name" value="NT_sf"/>
</dbReference>
<evidence type="ECO:0000313" key="1">
    <source>
        <dbReference type="EMBL" id="MBB4947675.1"/>
    </source>
</evidence>
<reference evidence="1 2" key="1">
    <citation type="submission" date="2020-08" db="EMBL/GenBank/DDBJ databases">
        <title>Sequencing the genomes of 1000 actinobacteria strains.</title>
        <authorList>
            <person name="Klenk H.-P."/>
        </authorList>
    </citation>
    <scope>NUCLEOTIDE SEQUENCE [LARGE SCALE GENOMIC DNA]</scope>
    <source>
        <strain evidence="1 2">DSM 44786</strain>
    </source>
</reference>